<feature type="compositionally biased region" description="Low complexity" evidence="7">
    <location>
        <begin position="20"/>
        <end position="29"/>
    </location>
</feature>
<comment type="subcellular location">
    <subcellularLocation>
        <location evidence="1">Nucleus</location>
    </subcellularLocation>
</comment>
<feature type="compositionally biased region" description="Polar residues" evidence="7">
    <location>
        <begin position="40"/>
        <end position="50"/>
    </location>
</feature>
<evidence type="ECO:0008006" key="10">
    <source>
        <dbReference type="Google" id="ProtNLM"/>
    </source>
</evidence>
<gene>
    <name evidence="8" type="ORF">BZG36_04270</name>
</gene>
<keyword evidence="4" id="KW-0234">DNA repair</keyword>
<comment type="caution">
    <text evidence="8">The sequence shown here is derived from an EMBL/GenBank/DDBJ whole genome shotgun (WGS) entry which is preliminary data.</text>
</comment>
<evidence type="ECO:0000256" key="6">
    <source>
        <dbReference type="SAM" id="Coils"/>
    </source>
</evidence>
<accession>A0A261XX35</accession>
<keyword evidence="5" id="KW-0539">Nucleus</keyword>
<dbReference type="Proteomes" id="UP000242875">
    <property type="component" value="Unassembled WGS sequence"/>
</dbReference>
<keyword evidence="6" id="KW-0175">Coiled coil</keyword>
<dbReference type="Pfam" id="PF10376">
    <property type="entry name" value="Mei5"/>
    <property type="match status" value="1"/>
</dbReference>
<evidence type="ECO:0000256" key="4">
    <source>
        <dbReference type="ARBA" id="ARBA00023204"/>
    </source>
</evidence>
<dbReference type="PANTHER" id="PTHR28527">
    <property type="entry name" value="MATING-TYPE SWITCHING PROTEIN SWI2-RELATED"/>
    <property type="match status" value="1"/>
</dbReference>
<dbReference type="InterPro" id="IPR018468">
    <property type="entry name" value="SFR1/Mei5"/>
</dbReference>
<feature type="region of interest" description="Disordered" evidence="7">
    <location>
        <begin position="1"/>
        <end position="61"/>
    </location>
</feature>
<dbReference type="Gene3D" id="6.10.140.1020">
    <property type="match status" value="1"/>
</dbReference>
<evidence type="ECO:0000256" key="2">
    <source>
        <dbReference type="ARBA" id="ARBA00008729"/>
    </source>
</evidence>
<protein>
    <recommendedName>
        <fullName evidence="10">Swi5-dependent recombination DNA repair protein 1 homolog</fullName>
    </recommendedName>
</protein>
<evidence type="ECO:0000256" key="5">
    <source>
        <dbReference type="ARBA" id="ARBA00023242"/>
    </source>
</evidence>
<organism evidence="8 9">
    <name type="scientific">Bifiguratus adelaidae</name>
    <dbReference type="NCBI Taxonomy" id="1938954"/>
    <lineage>
        <taxon>Eukaryota</taxon>
        <taxon>Fungi</taxon>
        <taxon>Fungi incertae sedis</taxon>
        <taxon>Mucoromycota</taxon>
        <taxon>Mucoromycotina</taxon>
        <taxon>Endogonomycetes</taxon>
        <taxon>Endogonales</taxon>
        <taxon>Endogonales incertae sedis</taxon>
        <taxon>Bifiguratus</taxon>
    </lineage>
</organism>
<dbReference type="PANTHER" id="PTHR28527:SF1">
    <property type="entry name" value="SWI5-DEPENDENT RECOMBINATION DNA REPAIR PROTEIN 1"/>
    <property type="match status" value="1"/>
</dbReference>
<evidence type="ECO:0000313" key="9">
    <source>
        <dbReference type="Proteomes" id="UP000242875"/>
    </source>
</evidence>
<dbReference type="AlphaFoldDB" id="A0A261XX35"/>
<dbReference type="GO" id="GO:0006310">
    <property type="term" value="P:DNA recombination"/>
    <property type="evidence" value="ECO:0007669"/>
    <property type="project" value="TreeGrafter"/>
</dbReference>
<dbReference type="OrthoDB" id="27934at2759"/>
<feature type="coiled-coil region" evidence="6">
    <location>
        <begin position="78"/>
        <end position="112"/>
    </location>
</feature>
<sequence length="188" mass="21313">MGAKRRRVDVGVHRPFKSPTTTATREAATSEGHKDDAATEASNVVTSVNHKTTTPSPTPKVKRAFKSPLQLYEDYPEIKALNTRKQALLRDVERKKDQIRKCKQLAKQQRQNTNVSTEDLILQWKRVAQEAAQRLFDRCKDHPEHFQAPQPFTDELQQEVPSVTMATLLTSLGVPMSLIGYSEDRGFE</sequence>
<comment type="similarity">
    <text evidence="2">Belongs to the SFR1/MEI5 family.</text>
</comment>
<evidence type="ECO:0000313" key="8">
    <source>
        <dbReference type="EMBL" id="OZJ02804.1"/>
    </source>
</evidence>
<evidence type="ECO:0000256" key="1">
    <source>
        <dbReference type="ARBA" id="ARBA00004123"/>
    </source>
</evidence>
<keyword evidence="9" id="KW-1185">Reference proteome</keyword>
<evidence type="ECO:0000256" key="7">
    <source>
        <dbReference type="SAM" id="MobiDB-lite"/>
    </source>
</evidence>
<proteinExistence type="inferred from homology"/>
<dbReference type="GO" id="GO:0006281">
    <property type="term" value="P:DNA repair"/>
    <property type="evidence" value="ECO:0007669"/>
    <property type="project" value="UniProtKB-KW"/>
</dbReference>
<name>A0A261XX35_9FUNG</name>
<dbReference type="GO" id="GO:0005634">
    <property type="term" value="C:nucleus"/>
    <property type="evidence" value="ECO:0007669"/>
    <property type="project" value="UniProtKB-SubCell"/>
</dbReference>
<evidence type="ECO:0000256" key="3">
    <source>
        <dbReference type="ARBA" id="ARBA00022763"/>
    </source>
</evidence>
<reference evidence="8 9" key="1">
    <citation type="journal article" date="2017" name="Mycologia">
        <title>Bifiguratus adelaidae, gen. et sp. nov., a new member of Mucoromycotina in endophytic and soil-dwelling habitats.</title>
        <authorList>
            <person name="Torres-Cruz T.J."/>
            <person name="Billingsley Tobias T.L."/>
            <person name="Almatruk M."/>
            <person name="Hesse C."/>
            <person name="Kuske C.R."/>
            <person name="Desiro A."/>
            <person name="Benucci G.M."/>
            <person name="Bonito G."/>
            <person name="Stajich J.E."/>
            <person name="Dunlap C."/>
            <person name="Arnold A.E."/>
            <person name="Porras-Alfaro A."/>
        </authorList>
    </citation>
    <scope>NUCLEOTIDE SEQUENCE [LARGE SCALE GENOMIC DNA]</scope>
    <source>
        <strain evidence="8 9">AZ0501</strain>
    </source>
</reference>
<dbReference type="EMBL" id="MVBO01000124">
    <property type="protein sequence ID" value="OZJ02804.1"/>
    <property type="molecule type" value="Genomic_DNA"/>
</dbReference>
<keyword evidence="3" id="KW-0227">DNA damage</keyword>